<dbReference type="InterPro" id="IPR012693">
    <property type="entry name" value="ABC_transpr_PhnC"/>
</dbReference>
<dbReference type="InterPro" id="IPR017871">
    <property type="entry name" value="ABC_transporter-like_CS"/>
</dbReference>
<evidence type="ECO:0000256" key="5">
    <source>
        <dbReference type="ARBA" id="ARBA00022840"/>
    </source>
</evidence>
<dbReference type="InterPro" id="IPR027417">
    <property type="entry name" value="P-loop_NTPase"/>
</dbReference>
<evidence type="ECO:0000256" key="4">
    <source>
        <dbReference type="ARBA" id="ARBA00022741"/>
    </source>
</evidence>
<keyword evidence="1" id="KW-0813">Transport</keyword>
<dbReference type="PANTHER" id="PTHR24220">
    <property type="entry name" value="IMPORT ATP-BINDING PROTEIN"/>
    <property type="match status" value="1"/>
</dbReference>
<sequence length="713" mass="77290">MAFLSRARTAGQAGDIADAAVALRRSVSHAATALAVNAGLCHNTRHRLEIAIHGCVSSGRMSRSHVKTFRQVHSLPEYLASEETRHGKRVGDRGCPLRRLRRRVAALLKDADAIIAGNPRPVRYHKRWARGLPPRFRPEDLPPITSVRDILDLPNYGEIVAEWKLEKVPLMRSADPHASPDAGLKNDGETYMLQRLVARAAVAVALISAILVVTACTEAEQPALYVGGVPDQDVAVLEARFNLLAEHLAEETGVAVRYLPSQSYAALVTGWDNDDVQLAWYGGLTGVQARLAVPGSRAVAQRSTDENFSSVFVAAPDSGISSLSDLKGRTFTFGSESSTSGNLMPRFFLDQEGIVPETDFKSVAYSGSHDATWKQVEAGAVEAGALNANVWKTRLEKDDVDTSRVAAFYTSPGYVDYHWVVRPGLDEVYGAGFTQRVLDALLKLNASNGGRDQEIMDAFQADRNHPAVAIRRAGKTYGEVEAVRPLSFTIEPGETVALLGPSGSGKTTLLSMIAGELEPSEGSILLRGKDLAQLHPGRQLCREVGMIHQQFDLVPNLSALQNVLAGRLGEWSLLKSVISLVWPQERQVGMTALERVGVRDRARVRAGFLSGGEQQRVAVARLLVQDPAIIIADEPVSSLDPARADEVMGILTESARQAGKTLVATVHSPDVARTYFGRLIGLRNGEMAFDLPSHKVTDDHLAALYALEGLRDE</sequence>
<dbReference type="Gene3D" id="3.40.190.10">
    <property type="entry name" value="Periplasmic binding protein-like II"/>
    <property type="match status" value="2"/>
</dbReference>
<dbReference type="Proteomes" id="UP001174909">
    <property type="component" value="Unassembled WGS sequence"/>
</dbReference>
<dbReference type="Pfam" id="PF00005">
    <property type="entry name" value="ABC_tran"/>
    <property type="match status" value="1"/>
</dbReference>
<dbReference type="GO" id="GO:0016887">
    <property type="term" value="F:ATP hydrolysis activity"/>
    <property type="evidence" value="ECO:0007669"/>
    <property type="project" value="InterPro"/>
</dbReference>
<dbReference type="InterPro" id="IPR030836">
    <property type="entry name" value="ABC_peri_PhnD-like"/>
</dbReference>
<dbReference type="SUPFAM" id="SSF53850">
    <property type="entry name" value="Periplasmic binding protein-like II"/>
    <property type="match status" value="1"/>
</dbReference>
<dbReference type="AlphaFoldDB" id="A0AA35QTY7"/>
<dbReference type="NCBIfam" id="TIGR04553">
    <property type="entry name" value="ABC_peri_selen"/>
    <property type="match status" value="1"/>
</dbReference>
<dbReference type="GO" id="GO:0005524">
    <property type="term" value="F:ATP binding"/>
    <property type="evidence" value="ECO:0007669"/>
    <property type="project" value="UniProtKB-KW"/>
</dbReference>
<evidence type="ECO:0000256" key="3">
    <source>
        <dbReference type="ARBA" id="ARBA00022729"/>
    </source>
</evidence>
<feature type="domain" description="ABC transporter" evidence="8">
    <location>
        <begin position="468"/>
        <end position="709"/>
    </location>
</feature>
<dbReference type="PROSITE" id="PS50893">
    <property type="entry name" value="ABC_TRANSPORTER_2"/>
    <property type="match status" value="1"/>
</dbReference>
<dbReference type="GO" id="GO:0043190">
    <property type="term" value="C:ATP-binding cassette (ABC) transporter complex"/>
    <property type="evidence" value="ECO:0007669"/>
    <property type="project" value="InterPro"/>
</dbReference>
<protein>
    <submittedName>
        <fullName evidence="9">Probable ABC transporter phosphite binding protein PhnD1</fullName>
    </submittedName>
</protein>
<keyword evidence="7" id="KW-0472">Membrane</keyword>
<dbReference type="PROSITE" id="PS00211">
    <property type="entry name" value="ABC_TRANSPORTER_1"/>
    <property type="match status" value="1"/>
</dbReference>
<dbReference type="EMBL" id="CASHTH010000109">
    <property type="protein sequence ID" value="CAI7991247.1"/>
    <property type="molecule type" value="Genomic_DNA"/>
</dbReference>
<dbReference type="InterPro" id="IPR015854">
    <property type="entry name" value="ABC_transpr_LolD-like"/>
</dbReference>
<keyword evidence="3" id="KW-0732">Signal</keyword>
<evidence type="ECO:0000313" key="9">
    <source>
        <dbReference type="EMBL" id="CAI7991247.1"/>
    </source>
</evidence>
<keyword evidence="5" id="KW-0067">ATP-binding</keyword>
<evidence type="ECO:0000256" key="6">
    <source>
        <dbReference type="ARBA" id="ARBA00022967"/>
    </source>
</evidence>
<comment type="caution">
    <text evidence="9">The sequence shown here is derived from an EMBL/GenBank/DDBJ whole genome shotgun (WGS) entry which is preliminary data.</text>
</comment>
<evidence type="ECO:0000256" key="7">
    <source>
        <dbReference type="ARBA" id="ARBA00023136"/>
    </source>
</evidence>
<evidence type="ECO:0000313" key="10">
    <source>
        <dbReference type="Proteomes" id="UP001174909"/>
    </source>
</evidence>
<organism evidence="9 10">
    <name type="scientific">Geodia barretti</name>
    <name type="common">Barrett's horny sponge</name>
    <dbReference type="NCBI Taxonomy" id="519541"/>
    <lineage>
        <taxon>Eukaryota</taxon>
        <taxon>Metazoa</taxon>
        <taxon>Porifera</taxon>
        <taxon>Demospongiae</taxon>
        <taxon>Heteroscleromorpha</taxon>
        <taxon>Tetractinellida</taxon>
        <taxon>Astrophorina</taxon>
        <taxon>Geodiidae</taxon>
        <taxon>Geodia</taxon>
    </lineage>
</organism>
<dbReference type="Pfam" id="PF12974">
    <property type="entry name" value="Phosphonate-bd"/>
    <property type="match status" value="1"/>
</dbReference>
<dbReference type="GO" id="GO:0015416">
    <property type="term" value="F:ABC-type phosphonate transporter activity"/>
    <property type="evidence" value="ECO:0007669"/>
    <property type="project" value="InterPro"/>
</dbReference>
<keyword evidence="10" id="KW-1185">Reference proteome</keyword>
<accession>A0AA35QTY7</accession>
<evidence type="ECO:0000256" key="1">
    <source>
        <dbReference type="ARBA" id="ARBA00022448"/>
    </source>
</evidence>
<keyword evidence="2" id="KW-1003">Cell membrane</keyword>
<dbReference type="InterPro" id="IPR003593">
    <property type="entry name" value="AAA+_ATPase"/>
</dbReference>
<dbReference type="Gene3D" id="3.40.50.300">
    <property type="entry name" value="P-loop containing nucleotide triphosphate hydrolases"/>
    <property type="match status" value="1"/>
</dbReference>
<keyword evidence="4" id="KW-0547">Nucleotide-binding</keyword>
<dbReference type="InterPro" id="IPR003439">
    <property type="entry name" value="ABC_transporter-like_ATP-bd"/>
</dbReference>
<dbReference type="NCBIfam" id="TIGR01098">
    <property type="entry name" value="3A0109s03R"/>
    <property type="match status" value="1"/>
</dbReference>
<gene>
    <name evidence="9" type="ORF">GBAR_LOCUS668</name>
</gene>
<dbReference type="SUPFAM" id="SSF52540">
    <property type="entry name" value="P-loop containing nucleoside triphosphate hydrolases"/>
    <property type="match status" value="1"/>
</dbReference>
<reference evidence="9" key="1">
    <citation type="submission" date="2023-03" db="EMBL/GenBank/DDBJ databases">
        <authorList>
            <person name="Steffen K."/>
            <person name="Cardenas P."/>
        </authorList>
    </citation>
    <scope>NUCLEOTIDE SEQUENCE</scope>
</reference>
<proteinExistence type="predicted"/>
<keyword evidence="6" id="KW-1278">Translocase</keyword>
<dbReference type="SMART" id="SM00382">
    <property type="entry name" value="AAA"/>
    <property type="match status" value="1"/>
</dbReference>
<name>A0AA35QTY7_GEOBA</name>
<dbReference type="CDD" id="cd03256">
    <property type="entry name" value="ABC_PhnC_transporter"/>
    <property type="match status" value="1"/>
</dbReference>
<evidence type="ECO:0000259" key="8">
    <source>
        <dbReference type="PROSITE" id="PS50893"/>
    </source>
</evidence>
<dbReference type="InterPro" id="IPR005770">
    <property type="entry name" value="PhnD"/>
</dbReference>
<evidence type="ECO:0000256" key="2">
    <source>
        <dbReference type="ARBA" id="ARBA00022475"/>
    </source>
</evidence>